<name>B9KXQ3_THERP</name>
<dbReference type="eggNOG" id="ENOG50307XG">
    <property type="taxonomic scope" value="Bacteria"/>
</dbReference>
<dbReference type="AlphaFoldDB" id="B9KXQ3"/>
<dbReference type="EMBL" id="CP001275">
    <property type="protein sequence ID" value="ACM06373.1"/>
    <property type="molecule type" value="Genomic_DNA"/>
</dbReference>
<protein>
    <recommendedName>
        <fullName evidence="4">ECF transporter S component</fullName>
    </recommendedName>
</protein>
<evidence type="ECO:0000313" key="3">
    <source>
        <dbReference type="Proteomes" id="UP000000447"/>
    </source>
</evidence>
<evidence type="ECO:0000313" key="2">
    <source>
        <dbReference type="EMBL" id="ACM06373.1"/>
    </source>
</evidence>
<dbReference type="RefSeq" id="WP_012641653.1">
    <property type="nucleotide sequence ID" value="NC_011959.1"/>
</dbReference>
<dbReference type="KEGG" id="tro:trd_0241"/>
<keyword evidence="1" id="KW-0812">Transmembrane</keyword>
<feature type="transmembrane region" description="Helical" evidence="1">
    <location>
        <begin position="86"/>
        <end position="108"/>
    </location>
</feature>
<proteinExistence type="predicted"/>
<keyword evidence="3" id="KW-1185">Reference proteome</keyword>
<evidence type="ECO:0000256" key="1">
    <source>
        <dbReference type="SAM" id="Phobius"/>
    </source>
</evidence>
<organism evidence="2 3">
    <name type="scientific">Thermomicrobium roseum (strain ATCC 27502 / DSM 5159 / P-2)</name>
    <dbReference type="NCBI Taxonomy" id="309801"/>
    <lineage>
        <taxon>Bacteria</taxon>
        <taxon>Pseudomonadati</taxon>
        <taxon>Thermomicrobiota</taxon>
        <taxon>Thermomicrobia</taxon>
        <taxon>Thermomicrobiales</taxon>
        <taxon>Thermomicrobiaceae</taxon>
        <taxon>Thermomicrobium</taxon>
    </lineage>
</organism>
<dbReference type="HOGENOM" id="CLU_2083773_0_0_0"/>
<keyword evidence="1" id="KW-0472">Membrane</keyword>
<keyword evidence="1" id="KW-1133">Transmembrane helix</keyword>
<reference evidence="2 3" key="1">
    <citation type="journal article" date="2009" name="PLoS ONE">
        <title>Complete genome sequence of the aerobic CO-oxidizing thermophile Thermomicrobium roseum.</title>
        <authorList>
            <person name="Wu D."/>
            <person name="Raymond J."/>
            <person name="Wu M."/>
            <person name="Chatterji S."/>
            <person name="Ren Q."/>
            <person name="Graham J.E."/>
            <person name="Bryant D.A."/>
            <person name="Robb F."/>
            <person name="Colman A."/>
            <person name="Tallon L.J."/>
            <person name="Badger J.H."/>
            <person name="Madupu R."/>
            <person name="Ward N.L."/>
            <person name="Eisen J.A."/>
        </authorList>
    </citation>
    <scope>NUCLEOTIDE SEQUENCE [LARGE SCALE GENOMIC DNA]</scope>
    <source>
        <strain evidence="3">ATCC 27502 / DSM 5159 / P-2</strain>
    </source>
</reference>
<feature type="transmembrane region" description="Helical" evidence="1">
    <location>
        <begin position="7"/>
        <end position="24"/>
    </location>
</feature>
<accession>B9KXQ3</accession>
<sequence length="117" mass="11866">MTRTVWRLIKGLGVALAVMVLSILPPGLHLVLGPLSPLIGGFAAGVVGELRAGEAFVLGLVEATAAGLVVGFILPVLAHLELGTATLWFFGVGAAIYAGTLSGVAAYFGGQQGQRAR</sequence>
<evidence type="ECO:0008006" key="4">
    <source>
        <dbReference type="Google" id="ProtNLM"/>
    </source>
</evidence>
<gene>
    <name evidence="2" type="ordered locus">trd_0241</name>
</gene>
<dbReference type="Proteomes" id="UP000000447">
    <property type="component" value="Chromosome"/>
</dbReference>
<dbReference type="STRING" id="309801.trd_0241"/>
<feature type="transmembrane region" description="Helical" evidence="1">
    <location>
        <begin position="30"/>
        <end position="48"/>
    </location>
</feature>
<feature type="transmembrane region" description="Helical" evidence="1">
    <location>
        <begin position="55"/>
        <end position="80"/>
    </location>
</feature>